<name>A0A0R3Q8Y2_9BILA</name>
<gene>
    <name evidence="1" type="ORF">BTMF_LOCUS2112</name>
</gene>
<reference evidence="1 2" key="2">
    <citation type="submission" date="2018-11" db="EMBL/GenBank/DDBJ databases">
        <authorList>
            <consortium name="Pathogen Informatics"/>
        </authorList>
    </citation>
    <scope>NUCLEOTIDE SEQUENCE [LARGE SCALE GENOMIC DNA]</scope>
</reference>
<dbReference type="Proteomes" id="UP000280834">
    <property type="component" value="Unassembled WGS sequence"/>
</dbReference>
<protein>
    <submittedName>
        <fullName evidence="3">SNF2_N domain-containing protein</fullName>
    </submittedName>
</protein>
<evidence type="ECO:0000313" key="2">
    <source>
        <dbReference type="Proteomes" id="UP000280834"/>
    </source>
</evidence>
<keyword evidence="2" id="KW-1185">Reference proteome</keyword>
<dbReference type="AlphaFoldDB" id="A0A0R3Q8Y2"/>
<proteinExistence type="predicted"/>
<organism evidence="3">
    <name type="scientific">Brugia timori</name>
    <dbReference type="NCBI Taxonomy" id="42155"/>
    <lineage>
        <taxon>Eukaryota</taxon>
        <taxon>Metazoa</taxon>
        <taxon>Ecdysozoa</taxon>
        <taxon>Nematoda</taxon>
        <taxon>Chromadorea</taxon>
        <taxon>Rhabditida</taxon>
        <taxon>Spirurina</taxon>
        <taxon>Spiruromorpha</taxon>
        <taxon>Filarioidea</taxon>
        <taxon>Onchocercidae</taxon>
        <taxon>Brugia</taxon>
    </lineage>
</organism>
<accession>A0A0R3Q8Y2</accession>
<evidence type="ECO:0000313" key="3">
    <source>
        <dbReference type="WBParaSite" id="BTMF_0000279001-mRNA-1"/>
    </source>
</evidence>
<dbReference type="WBParaSite" id="BTMF_0000279001-mRNA-1">
    <property type="protein sequence ID" value="BTMF_0000279001-mRNA-1"/>
    <property type="gene ID" value="BTMF_0000279001"/>
</dbReference>
<dbReference type="EMBL" id="UZAG01001656">
    <property type="protein sequence ID" value="VDO11798.1"/>
    <property type="molecule type" value="Genomic_DNA"/>
</dbReference>
<evidence type="ECO:0000313" key="1">
    <source>
        <dbReference type="EMBL" id="VDO11798.1"/>
    </source>
</evidence>
<reference evidence="3" key="1">
    <citation type="submission" date="2017-02" db="UniProtKB">
        <authorList>
            <consortium name="WormBaseParasite"/>
        </authorList>
    </citation>
    <scope>IDENTIFICATION</scope>
</reference>
<dbReference type="STRING" id="42155.A0A0R3Q8Y2"/>
<sequence length="141" mass="16517">MDIFLLFGMESQVWDSSSALQRLLFPVYPARLMFALAEHFTLKQPIMEWMMPHPPSILRDKQWQKLMTIKKTEDRVAYLRAYAKHIFRDEMREAKKKAILKSRGALLDFQVFCTEVCKYWDSRIGGSHVGGEAESKGKKFI</sequence>